<organism evidence="2 3">
    <name type="scientific">Portunus trituberculatus</name>
    <name type="common">Swimming crab</name>
    <name type="synonym">Neptunus trituberculatus</name>
    <dbReference type="NCBI Taxonomy" id="210409"/>
    <lineage>
        <taxon>Eukaryota</taxon>
        <taxon>Metazoa</taxon>
        <taxon>Ecdysozoa</taxon>
        <taxon>Arthropoda</taxon>
        <taxon>Crustacea</taxon>
        <taxon>Multicrustacea</taxon>
        <taxon>Malacostraca</taxon>
        <taxon>Eumalacostraca</taxon>
        <taxon>Eucarida</taxon>
        <taxon>Decapoda</taxon>
        <taxon>Pleocyemata</taxon>
        <taxon>Brachyura</taxon>
        <taxon>Eubrachyura</taxon>
        <taxon>Portunoidea</taxon>
        <taxon>Portunidae</taxon>
        <taxon>Portuninae</taxon>
        <taxon>Portunus</taxon>
    </lineage>
</organism>
<keyword evidence="3" id="KW-1185">Reference proteome</keyword>
<gene>
    <name evidence="2" type="ORF">E2C01_032738</name>
</gene>
<protein>
    <submittedName>
        <fullName evidence="2">Uncharacterized protein</fullName>
    </submittedName>
</protein>
<dbReference type="AlphaFoldDB" id="A0A5B7EWP9"/>
<dbReference type="EMBL" id="VSRR010004292">
    <property type="protein sequence ID" value="MPC39211.1"/>
    <property type="molecule type" value="Genomic_DNA"/>
</dbReference>
<feature type="compositionally biased region" description="Basic and acidic residues" evidence="1">
    <location>
        <begin position="63"/>
        <end position="73"/>
    </location>
</feature>
<evidence type="ECO:0000313" key="3">
    <source>
        <dbReference type="Proteomes" id="UP000324222"/>
    </source>
</evidence>
<sequence>MWYPVQSVKFHMLYEKTSVRLEDGDHLVLPTHVPWKQSTTTFKYNLLPGKKAACRCRAIVRTPGKDENTDKSNKSNLTKLEQQRPCVVAAPAPSSARREKKLAVVAKLQTGEEEVVEQMSYCIQ</sequence>
<evidence type="ECO:0000313" key="2">
    <source>
        <dbReference type="EMBL" id="MPC39211.1"/>
    </source>
</evidence>
<reference evidence="2 3" key="1">
    <citation type="submission" date="2019-05" db="EMBL/GenBank/DDBJ databases">
        <title>Another draft genome of Portunus trituberculatus and its Hox gene families provides insights of decapod evolution.</title>
        <authorList>
            <person name="Jeong J.-H."/>
            <person name="Song I."/>
            <person name="Kim S."/>
            <person name="Choi T."/>
            <person name="Kim D."/>
            <person name="Ryu S."/>
            <person name="Kim W."/>
        </authorList>
    </citation>
    <scope>NUCLEOTIDE SEQUENCE [LARGE SCALE GENOMIC DNA]</scope>
    <source>
        <tissue evidence="2">Muscle</tissue>
    </source>
</reference>
<comment type="caution">
    <text evidence="2">The sequence shown here is derived from an EMBL/GenBank/DDBJ whole genome shotgun (WGS) entry which is preliminary data.</text>
</comment>
<accession>A0A5B7EWP9</accession>
<name>A0A5B7EWP9_PORTR</name>
<feature type="region of interest" description="Disordered" evidence="1">
    <location>
        <begin position="63"/>
        <end position="83"/>
    </location>
</feature>
<evidence type="ECO:0000256" key="1">
    <source>
        <dbReference type="SAM" id="MobiDB-lite"/>
    </source>
</evidence>
<proteinExistence type="predicted"/>
<dbReference type="Proteomes" id="UP000324222">
    <property type="component" value="Unassembled WGS sequence"/>
</dbReference>